<dbReference type="SUPFAM" id="SSF50969">
    <property type="entry name" value="YVTN repeat-like/Quinoprotein amine dehydrogenase"/>
    <property type="match status" value="1"/>
</dbReference>
<evidence type="ECO:0008006" key="10">
    <source>
        <dbReference type="Google" id="ProtNLM"/>
    </source>
</evidence>
<dbReference type="GO" id="GO:0002130">
    <property type="term" value="P:wobble position ribose methylation"/>
    <property type="evidence" value="ECO:0007669"/>
    <property type="project" value="EnsemblFungi"/>
</dbReference>
<keyword evidence="4" id="KW-0819">tRNA processing</keyword>
<dbReference type="PROSITE" id="PS50082">
    <property type="entry name" value="WD_REPEATS_2"/>
    <property type="match status" value="3"/>
</dbReference>
<dbReference type="Gene3D" id="2.130.10.10">
    <property type="entry name" value="YVTN repeat-like/Quinoprotein amine dehydrogenase"/>
    <property type="match status" value="3"/>
</dbReference>
<protein>
    <recommendedName>
        <fullName evidence="10">Anaphase-promoting complex subunit 4 WD40 domain-containing protein</fullName>
    </recommendedName>
</protein>
<dbReference type="InterPro" id="IPR001680">
    <property type="entry name" value="WD40_rpt"/>
</dbReference>
<proteinExistence type="inferred from homology"/>
<dbReference type="InterPro" id="IPR020472">
    <property type="entry name" value="WD40_PAC1"/>
</dbReference>
<name>W6MFA8_9ASCO</name>
<dbReference type="OrthoDB" id="66881at2759"/>
<feature type="repeat" description="WD" evidence="7">
    <location>
        <begin position="917"/>
        <end position="958"/>
    </location>
</feature>
<dbReference type="STRING" id="1382522.W6MFA8"/>
<evidence type="ECO:0000256" key="4">
    <source>
        <dbReference type="ARBA" id="ARBA00022694"/>
    </source>
</evidence>
<comment type="subcellular location">
    <subcellularLocation>
        <location evidence="1">Cytoplasm</location>
    </subcellularLocation>
</comment>
<dbReference type="InterPro" id="IPR015943">
    <property type="entry name" value="WD40/YVTN_repeat-like_dom_sf"/>
</dbReference>
<dbReference type="GeneID" id="34517834"/>
<keyword evidence="3 7" id="KW-0853">WD repeat</keyword>
<sequence length="997" mass="109944">MTEIKLLQSSGPILAVKFVDSLLLSGEGPHLVANDVSTTSRVFQKLAFKKNKIHGIAVSSKNVVGLWGGRSLAFESLAGLLDEKHAIEELAINDWIVHVGFSTDGEVAYVLTSHNLVLVINVTTHKILSSKSCGEKSLLYSGYVSVTGTEVTVAAGTVMSGIVIWNLATETIAHNLKGHEGSIFGVRISDDGKKLISCSDDRSIKLWDLETGKNIATGWGHGARIWHLQFFQKNTKILSTSEDCTVRVWDAESEDLANVEVFNAHQGKNAWCGDVNEEIGIIATGGSDGRLRIFDVQESKREGAVIKQWSPESVSDATETPFTNNEIFKEYVAVAGGVVCVTSEGSLFFLNKELQWKLLLKDPRFAGFSLVRSFEIENVVVVTSKDGTHLLIKLAEDGSVQEQKSFQTEGLKGKVTNVLVTTDIDTMMMVVESPVPSDPFVLYVFSSGLDVKSTLKLPKPDTRFVSSSLAYDVQNDWILISSRYTTLVMYELSSQTLLHTWKKFVPGDTVSSVRVSLSAKNKVVFSVVIRDGSYYYLEVTNEIGEIQSSILGENRIQKGFLEGMLESDNGDILLYGFRSSQFFVWNETQQYEVFTETCGGPHRQWLFKRLEGDSFMFMYTRASSINVRVTGKFPLHSRAINVGNNGREIRSISIQQKVRADRTNLMLTGSEDTCIRLSVVDDAKHIKNVWSERKHVSGIQKVKFIDSNLAISSAAREELFVWSIDDTYPKRPYISVLATLAPTSANPDLRIMDFDTVPVLEAEKTVGYLLATVYSDSAIRIWYFDLKSRSFKLLVEDRYSTCCLLDAALITREAALYLMTGATDGYISVWNITEILDSSLSVSGGKCLLQSLKTDASTKLPECLVKQQIHQSGIKSVDIRSTPEAVYIITGGDDNSLSLLRLFSRNPSSLEVLSLVANAASSTITSVEFIPDSLKVFATSVDQIIRIWDYSVDDQLTLEKKEYVTVADTGCSAVASIGDKPIGFVGGAGLSVYSLEI</sequence>
<dbReference type="InterPro" id="IPR036322">
    <property type="entry name" value="WD40_repeat_dom_sf"/>
</dbReference>
<dbReference type="PROSITE" id="PS50294">
    <property type="entry name" value="WD_REPEATS_REGION"/>
    <property type="match status" value="3"/>
</dbReference>
<dbReference type="GO" id="GO:0005768">
    <property type="term" value="C:endosome"/>
    <property type="evidence" value="ECO:0007669"/>
    <property type="project" value="EnsemblFungi"/>
</dbReference>
<dbReference type="AlphaFoldDB" id="W6MFA8"/>
<dbReference type="PANTHER" id="PTHR14344">
    <property type="entry name" value="WD REPEAT PROTEIN"/>
    <property type="match status" value="1"/>
</dbReference>
<dbReference type="InterPro" id="IPR011044">
    <property type="entry name" value="Quino_amine_DH_bsu"/>
</dbReference>
<evidence type="ECO:0000256" key="2">
    <source>
        <dbReference type="ARBA" id="ARBA00022490"/>
    </source>
</evidence>
<dbReference type="InterPro" id="IPR019775">
    <property type="entry name" value="WD40_repeat_CS"/>
</dbReference>
<keyword evidence="9" id="KW-1185">Reference proteome</keyword>
<feature type="repeat" description="WD" evidence="7">
    <location>
        <begin position="176"/>
        <end position="217"/>
    </location>
</feature>
<dbReference type="PANTHER" id="PTHR14344:SF3">
    <property type="entry name" value="WD REPEAT-CONTAINING PROTEIN 6"/>
    <property type="match status" value="1"/>
</dbReference>
<dbReference type="EMBL" id="HG793125">
    <property type="protein sequence ID" value="CDK24429.1"/>
    <property type="molecule type" value="Genomic_DNA"/>
</dbReference>
<dbReference type="InterPro" id="IPR051973">
    <property type="entry name" value="tRNA_Anticodon_Mtase-Reg"/>
</dbReference>
<comment type="similarity">
    <text evidence="6">Belongs to the WD repeat WDR6 family.</text>
</comment>
<dbReference type="PRINTS" id="PR00320">
    <property type="entry name" value="GPROTEINBRPT"/>
</dbReference>
<dbReference type="SUPFAM" id="SSF50998">
    <property type="entry name" value="Quinoprotein alcohol dehydrogenase-like"/>
    <property type="match status" value="1"/>
</dbReference>
<evidence type="ECO:0000313" key="9">
    <source>
        <dbReference type="Proteomes" id="UP000019384"/>
    </source>
</evidence>
<dbReference type="GO" id="GO:0032456">
    <property type="term" value="P:endocytic recycling"/>
    <property type="evidence" value="ECO:0007669"/>
    <property type="project" value="EnsemblFungi"/>
</dbReference>
<dbReference type="RefSeq" id="XP_022456446.1">
    <property type="nucleotide sequence ID" value="XM_022604927.1"/>
</dbReference>
<evidence type="ECO:0000256" key="3">
    <source>
        <dbReference type="ARBA" id="ARBA00022574"/>
    </source>
</evidence>
<dbReference type="Proteomes" id="UP000019384">
    <property type="component" value="Unassembled WGS sequence"/>
</dbReference>
<dbReference type="GO" id="GO:0030234">
    <property type="term" value="F:enzyme regulator activity"/>
    <property type="evidence" value="ECO:0007669"/>
    <property type="project" value="EnsemblFungi"/>
</dbReference>
<reference evidence="8" key="1">
    <citation type="submission" date="2013-12" db="EMBL/GenBank/DDBJ databases">
        <authorList>
            <person name="Genoscope - CEA"/>
        </authorList>
    </citation>
    <scope>NUCLEOTIDE SEQUENCE</scope>
    <source>
        <strain evidence="8">CBS 1993</strain>
    </source>
</reference>
<organism evidence="8 9">
    <name type="scientific">Kuraishia capsulata CBS 1993</name>
    <dbReference type="NCBI Taxonomy" id="1382522"/>
    <lineage>
        <taxon>Eukaryota</taxon>
        <taxon>Fungi</taxon>
        <taxon>Dikarya</taxon>
        <taxon>Ascomycota</taxon>
        <taxon>Saccharomycotina</taxon>
        <taxon>Pichiomycetes</taxon>
        <taxon>Pichiales</taxon>
        <taxon>Pichiaceae</taxon>
        <taxon>Kuraishia</taxon>
    </lineage>
</organism>
<dbReference type="InterPro" id="IPR011047">
    <property type="entry name" value="Quinoprotein_ADH-like_sf"/>
</dbReference>
<dbReference type="SMART" id="SM00320">
    <property type="entry name" value="WD40"/>
    <property type="match status" value="7"/>
</dbReference>
<gene>
    <name evidence="8" type="ORF">KUCA_T00000391001</name>
</gene>
<evidence type="ECO:0000256" key="7">
    <source>
        <dbReference type="PROSITE-ProRule" id="PRU00221"/>
    </source>
</evidence>
<reference evidence="8" key="2">
    <citation type="submission" date="2014-02" db="EMBL/GenBank/DDBJ databases">
        <title>Complete DNA sequence of /Kuraishia capsulata/ illustrates novel genomic features among budding yeasts (/Saccharomycotina/).</title>
        <authorList>
            <person name="Morales L."/>
            <person name="Noel B."/>
            <person name="Porcel B."/>
            <person name="Marcet-Houben M."/>
            <person name="Hullo M-F."/>
            <person name="Sacerdot C."/>
            <person name="Tekaia F."/>
            <person name="Leh-Louis V."/>
            <person name="Despons L."/>
            <person name="Khanna V."/>
            <person name="Aury J-M."/>
            <person name="Barbe V."/>
            <person name="Couloux A."/>
            <person name="Labadie K."/>
            <person name="Pelletier E."/>
            <person name="Souciet J-L."/>
            <person name="Boekhout T."/>
            <person name="Gabaldon T."/>
            <person name="Wincker P."/>
            <person name="Dujon B."/>
        </authorList>
    </citation>
    <scope>NUCLEOTIDE SEQUENCE</scope>
    <source>
        <strain evidence="8">CBS 1993</strain>
    </source>
</reference>
<dbReference type="Pfam" id="PF00400">
    <property type="entry name" value="WD40"/>
    <property type="match status" value="3"/>
</dbReference>
<evidence type="ECO:0000256" key="6">
    <source>
        <dbReference type="ARBA" id="ARBA00038255"/>
    </source>
</evidence>
<keyword evidence="5" id="KW-0677">Repeat</keyword>
<evidence type="ECO:0000313" key="8">
    <source>
        <dbReference type="EMBL" id="CDK24429.1"/>
    </source>
</evidence>
<dbReference type="SUPFAM" id="SSF50978">
    <property type="entry name" value="WD40 repeat-like"/>
    <property type="match status" value="1"/>
</dbReference>
<accession>W6MFA8</accession>
<dbReference type="HOGENOM" id="CLU_002615_0_1_1"/>
<keyword evidence="2" id="KW-0963">Cytoplasm</keyword>
<feature type="repeat" description="WD" evidence="7">
    <location>
        <begin position="218"/>
        <end position="259"/>
    </location>
</feature>
<evidence type="ECO:0000256" key="5">
    <source>
        <dbReference type="ARBA" id="ARBA00022737"/>
    </source>
</evidence>
<dbReference type="PROSITE" id="PS00678">
    <property type="entry name" value="WD_REPEATS_1"/>
    <property type="match status" value="2"/>
</dbReference>
<evidence type="ECO:0000256" key="1">
    <source>
        <dbReference type="ARBA" id="ARBA00004496"/>
    </source>
</evidence>